<evidence type="ECO:0000313" key="2">
    <source>
        <dbReference type="EnsemblPlants" id="KRH25024"/>
    </source>
</evidence>
<reference evidence="1 2" key="1">
    <citation type="journal article" date="2010" name="Nature">
        <title>Genome sequence of the palaeopolyploid soybean.</title>
        <authorList>
            <person name="Schmutz J."/>
            <person name="Cannon S.B."/>
            <person name="Schlueter J."/>
            <person name="Ma J."/>
            <person name="Mitros T."/>
            <person name="Nelson W."/>
            <person name="Hyten D.L."/>
            <person name="Song Q."/>
            <person name="Thelen J.J."/>
            <person name="Cheng J."/>
            <person name="Xu D."/>
            <person name="Hellsten U."/>
            <person name="May G.D."/>
            <person name="Yu Y."/>
            <person name="Sakurai T."/>
            <person name="Umezawa T."/>
            <person name="Bhattacharyya M.K."/>
            <person name="Sandhu D."/>
            <person name="Valliyodan B."/>
            <person name="Lindquist E."/>
            <person name="Peto M."/>
            <person name="Grant D."/>
            <person name="Shu S."/>
            <person name="Goodstein D."/>
            <person name="Barry K."/>
            <person name="Futrell-Griggs M."/>
            <person name="Abernathy B."/>
            <person name="Du J."/>
            <person name="Tian Z."/>
            <person name="Zhu L."/>
            <person name="Gill N."/>
            <person name="Joshi T."/>
            <person name="Libault M."/>
            <person name="Sethuraman A."/>
            <person name="Zhang X.-C."/>
            <person name="Shinozaki K."/>
            <person name="Nguyen H.T."/>
            <person name="Wing R.A."/>
            <person name="Cregan P."/>
            <person name="Specht J."/>
            <person name="Grimwood J."/>
            <person name="Rokhsar D."/>
            <person name="Stacey G."/>
            <person name="Shoemaker R.C."/>
            <person name="Jackson S.A."/>
        </authorList>
    </citation>
    <scope>NUCLEOTIDE SEQUENCE</scope>
    <source>
        <strain evidence="2">cv. Williams 82</strain>
        <tissue evidence="1">Callus</tissue>
    </source>
</reference>
<name>A0A0R0H2N3_SOYBN</name>
<gene>
    <name evidence="1" type="ORF">GLYMA_12G076300</name>
</gene>
<evidence type="ECO:0000313" key="3">
    <source>
        <dbReference type="Proteomes" id="UP000008827"/>
    </source>
</evidence>
<accession>A0A0R0H2N3</accession>
<evidence type="ECO:0000313" key="1">
    <source>
        <dbReference type="EMBL" id="KRH25024.1"/>
    </source>
</evidence>
<dbReference type="EnsemblPlants" id="KRH25024">
    <property type="protein sequence ID" value="KRH25024"/>
    <property type="gene ID" value="GLYMA_12G076300"/>
</dbReference>
<dbReference type="PANTHER" id="PTHR47150">
    <property type="entry name" value="OS12G0169200 PROTEIN"/>
    <property type="match status" value="1"/>
</dbReference>
<dbReference type="InParanoid" id="A0A0R0H2N3"/>
<reference evidence="1" key="3">
    <citation type="submission" date="2018-07" db="EMBL/GenBank/DDBJ databases">
        <title>WGS assembly of Glycine max.</title>
        <authorList>
            <person name="Schmutz J."/>
            <person name="Cannon S."/>
            <person name="Schlueter J."/>
            <person name="Ma J."/>
            <person name="Mitros T."/>
            <person name="Nelson W."/>
            <person name="Hyten D."/>
            <person name="Song Q."/>
            <person name="Thelen J."/>
            <person name="Cheng J."/>
            <person name="Xu D."/>
            <person name="Hellsten U."/>
            <person name="May G."/>
            <person name="Yu Y."/>
            <person name="Sakurai T."/>
            <person name="Umezawa T."/>
            <person name="Bhattacharyya M."/>
            <person name="Sandhu D."/>
            <person name="Valliyodan B."/>
            <person name="Lindquist E."/>
            <person name="Peto M."/>
            <person name="Grant D."/>
            <person name="Shu S."/>
            <person name="Goodstein D."/>
            <person name="Barry K."/>
            <person name="Futrell-Griggs M."/>
            <person name="Abernathy B."/>
            <person name="Du J."/>
            <person name="Tian Z."/>
            <person name="Zhu L."/>
            <person name="Gill N."/>
            <person name="Joshi T."/>
            <person name="Libault M."/>
            <person name="Sethuraman A."/>
            <person name="Zhang X."/>
            <person name="Shinozaki K."/>
            <person name="Nguyen H."/>
            <person name="Wing R."/>
            <person name="Cregan P."/>
            <person name="Specht J."/>
            <person name="Grimwood J."/>
            <person name="Rokhsar D."/>
            <person name="Stacey G."/>
            <person name="Shoemaker R."/>
            <person name="Jackson S."/>
        </authorList>
    </citation>
    <scope>NUCLEOTIDE SEQUENCE</scope>
    <source>
        <tissue evidence="1">Callus</tissue>
    </source>
</reference>
<reference evidence="2" key="2">
    <citation type="submission" date="2018-02" db="UniProtKB">
        <authorList>
            <consortium name="EnsemblPlants"/>
        </authorList>
    </citation>
    <scope>IDENTIFICATION</scope>
    <source>
        <strain evidence="2">Williams 82</strain>
    </source>
</reference>
<keyword evidence="3" id="KW-1185">Reference proteome</keyword>
<dbReference type="Gramene" id="KRH25024">
    <property type="protein sequence ID" value="KRH25024"/>
    <property type="gene ID" value="GLYMA_12G076300"/>
</dbReference>
<dbReference type="EMBL" id="CM000845">
    <property type="protein sequence ID" value="KRH25024.1"/>
    <property type="molecule type" value="Genomic_DNA"/>
</dbReference>
<proteinExistence type="predicted"/>
<protein>
    <submittedName>
        <fullName evidence="1 2">Uncharacterized protein</fullName>
    </submittedName>
</protein>
<dbReference type="Proteomes" id="UP000008827">
    <property type="component" value="Chromosome 12"/>
</dbReference>
<organism evidence="1">
    <name type="scientific">Glycine max</name>
    <name type="common">Soybean</name>
    <name type="synonym">Glycine hispida</name>
    <dbReference type="NCBI Taxonomy" id="3847"/>
    <lineage>
        <taxon>Eukaryota</taxon>
        <taxon>Viridiplantae</taxon>
        <taxon>Streptophyta</taxon>
        <taxon>Embryophyta</taxon>
        <taxon>Tracheophyta</taxon>
        <taxon>Spermatophyta</taxon>
        <taxon>Magnoliopsida</taxon>
        <taxon>eudicotyledons</taxon>
        <taxon>Gunneridae</taxon>
        <taxon>Pentapetalae</taxon>
        <taxon>rosids</taxon>
        <taxon>fabids</taxon>
        <taxon>Fabales</taxon>
        <taxon>Fabaceae</taxon>
        <taxon>Papilionoideae</taxon>
        <taxon>50 kb inversion clade</taxon>
        <taxon>NPAAA clade</taxon>
        <taxon>indigoferoid/millettioid clade</taxon>
        <taxon>Phaseoleae</taxon>
        <taxon>Glycine</taxon>
        <taxon>Glycine subgen. Soja</taxon>
    </lineage>
</organism>
<dbReference type="PANTHER" id="PTHR47150:SF7">
    <property type="entry name" value="NUCLEASE"/>
    <property type="match status" value="1"/>
</dbReference>
<dbReference type="OMA" id="IHIVETT"/>
<dbReference type="AlphaFoldDB" id="A0A0R0H2N3"/>
<sequence>MGPNIDFDTLWGNIGYEKLEYNTNKEVMRLILQSQQQVDNTVWCKHRRKVVNQNHEEGHGQLFNDHFSPNLACVSSSCNGPSNHDEYFPIKVDAMCRNGLSPLEKCIVALRILAYGSPANNVDEYIHIVETTIVDCLQRLVSSIYTIFGDEYLRRPDNKSTRRLL</sequence>